<dbReference type="RefSeq" id="WP_157167909.1">
    <property type="nucleotide sequence ID" value="NZ_WPNZ01000017.1"/>
</dbReference>
<organism evidence="10 11">
    <name type="scientific">Streptomyces typhae</name>
    <dbReference type="NCBI Taxonomy" id="2681492"/>
    <lineage>
        <taxon>Bacteria</taxon>
        <taxon>Bacillati</taxon>
        <taxon>Actinomycetota</taxon>
        <taxon>Actinomycetes</taxon>
        <taxon>Kitasatosporales</taxon>
        <taxon>Streptomycetaceae</taxon>
        <taxon>Streptomyces</taxon>
    </lineage>
</organism>
<dbReference type="GO" id="GO:0016763">
    <property type="term" value="F:pentosyltransferase activity"/>
    <property type="evidence" value="ECO:0007669"/>
    <property type="project" value="TreeGrafter"/>
</dbReference>
<evidence type="ECO:0000256" key="1">
    <source>
        <dbReference type="ARBA" id="ARBA00004651"/>
    </source>
</evidence>
<name>A0A6L6X3U1_9ACTN</name>
<evidence type="ECO:0000256" key="4">
    <source>
        <dbReference type="ARBA" id="ARBA00022679"/>
    </source>
</evidence>
<evidence type="ECO:0000256" key="3">
    <source>
        <dbReference type="ARBA" id="ARBA00022676"/>
    </source>
</evidence>
<comment type="caution">
    <text evidence="10">The sequence shown here is derived from an EMBL/GenBank/DDBJ whole genome shotgun (WGS) entry which is preliminary data.</text>
</comment>
<proteinExistence type="predicted"/>
<dbReference type="PANTHER" id="PTHR33908:SF11">
    <property type="entry name" value="MEMBRANE PROTEIN"/>
    <property type="match status" value="1"/>
</dbReference>
<dbReference type="Pfam" id="PF13231">
    <property type="entry name" value="PMT_2"/>
    <property type="match status" value="1"/>
</dbReference>
<keyword evidence="3" id="KW-0328">Glycosyltransferase</keyword>
<evidence type="ECO:0000256" key="6">
    <source>
        <dbReference type="ARBA" id="ARBA00022989"/>
    </source>
</evidence>
<comment type="subcellular location">
    <subcellularLocation>
        <location evidence="1">Cell membrane</location>
        <topology evidence="1">Multi-pass membrane protein</topology>
    </subcellularLocation>
</comment>
<feature type="transmembrane region" description="Helical" evidence="8">
    <location>
        <begin position="106"/>
        <end position="123"/>
    </location>
</feature>
<keyword evidence="2" id="KW-1003">Cell membrane</keyword>
<keyword evidence="5 8" id="KW-0812">Transmembrane</keyword>
<dbReference type="Proteomes" id="UP000483802">
    <property type="component" value="Unassembled WGS sequence"/>
</dbReference>
<gene>
    <name evidence="10" type="ORF">GPA10_27910</name>
</gene>
<evidence type="ECO:0000313" key="10">
    <source>
        <dbReference type="EMBL" id="MVO88485.1"/>
    </source>
</evidence>
<keyword evidence="11" id="KW-1185">Reference proteome</keyword>
<dbReference type="EMBL" id="WPNZ01000017">
    <property type="protein sequence ID" value="MVO88485.1"/>
    <property type="molecule type" value="Genomic_DNA"/>
</dbReference>
<keyword evidence="7 8" id="KW-0472">Membrane</keyword>
<protein>
    <submittedName>
        <fullName evidence="10">Phospholipid carrier-dependent glycosyltransferase</fullName>
    </submittedName>
</protein>
<keyword evidence="6 8" id="KW-1133">Transmembrane helix</keyword>
<evidence type="ECO:0000313" key="11">
    <source>
        <dbReference type="Proteomes" id="UP000483802"/>
    </source>
</evidence>
<dbReference type="PANTHER" id="PTHR33908">
    <property type="entry name" value="MANNOSYLTRANSFERASE YKCB-RELATED"/>
    <property type="match status" value="1"/>
</dbReference>
<dbReference type="GO" id="GO:0005886">
    <property type="term" value="C:plasma membrane"/>
    <property type="evidence" value="ECO:0007669"/>
    <property type="project" value="UniProtKB-SubCell"/>
</dbReference>
<dbReference type="InterPro" id="IPR038731">
    <property type="entry name" value="RgtA/B/C-like"/>
</dbReference>
<sequence>MSSAPVRPSLRARVAHWRVRYALLPFLATGTAVVLRAWNLDGFPYPNGDEGTYIAQAWAVRTGRGLSHYTYWYDHAPFGWMQLAALQQLLPSDAVPGELYLQQARWLMLPVAAATNALLYPLARRLGLSRATAVAAMVLHALSPLAIELERQVFLDPFATAWTLLALVLVLSPRRHLALYALAGCCFALAVLSKETSLPVLPAVLWALWTHSRRGSRPFALAAFVSGFLLVLLWPLYAVLNSELLPGTCHVSLVDTLLWQLHDRPTSGSAFAPGTAAHALADRWVHRDGPLLAGGTLGALAALADRRLRPLGLAVAVLTAFALRPGGYLPWMYVTQLLPFHALALAALCARVLRPGRRGHTLLPRAVRPVAAVLLLAALSALCAPRWYTLQREVQGADYTRSYEQAARWLKTAQLKDRHRLRLLTDEILWLEAVGSGFTPGAGAIWSYKLDKDASVASSLPRGWRDVDYVLSTIQVRASATEKEMRGLRRLLKHAEPVAYFNEIKLLRITDAVRRDRTIPDPPLLPDVARCLEHSTDIWPYDGPGGKHAPPPADSGL</sequence>
<feature type="transmembrane region" description="Helical" evidence="8">
    <location>
        <begin position="219"/>
        <end position="240"/>
    </location>
</feature>
<dbReference type="InterPro" id="IPR050297">
    <property type="entry name" value="LipidA_mod_glycosyltrf_83"/>
</dbReference>
<evidence type="ECO:0000256" key="2">
    <source>
        <dbReference type="ARBA" id="ARBA00022475"/>
    </source>
</evidence>
<reference evidence="10 11" key="1">
    <citation type="submission" date="2019-11" db="EMBL/GenBank/DDBJ databases">
        <title>Streptomyces typhae sp. nov., a novel endophytic actinomycete isolated from the root of cattail pollen (Typha angustifolia L.).</title>
        <authorList>
            <person name="Peng C."/>
        </authorList>
    </citation>
    <scope>NUCLEOTIDE SEQUENCE [LARGE SCALE GENOMIC DNA]</scope>
    <source>
        <strain evidence="11">p1417</strain>
    </source>
</reference>
<keyword evidence="4 10" id="KW-0808">Transferase</keyword>
<accession>A0A6L6X3U1</accession>
<dbReference type="GO" id="GO:0009103">
    <property type="term" value="P:lipopolysaccharide biosynthetic process"/>
    <property type="evidence" value="ECO:0007669"/>
    <property type="project" value="UniProtKB-ARBA"/>
</dbReference>
<feature type="transmembrane region" description="Helical" evidence="8">
    <location>
        <begin position="337"/>
        <end position="354"/>
    </location>
</feature>
<evidence type="ECO:0000256" key="5">
    <source>
        <dbReference type="ARBA" id="ARBA00022692"/>
    </source>
</evidence>
<feature type="domain" description="Glycosyltransferase RgtA/B/C/D-like" evidence="9">
    <location>
        <begin position="104"/>
        <end position="232"/>
    </location>
</feature>
<feature type="transmembrane region" description="Helical" evidence="8">
    <location>
        <begin position="21"/>
        <end position="38"/>
    </location>
</feature>
<evidence type="ECO:0000256" key="7">
    <source>
        <dbReference type="ARBA" id="ARBA00023136"/>
    </source>
</evidence>
<evidence type="ECO:0000259" key="9">
    <source>
        <dbReference type="Pfam" id="PF13231"/>
    </source>
</evidence>
<dbReference type="AlphaFoldDB" id="A0A6L6X3U1"/>
<feature type="transmembrane region" description="Helical" evidence="8">
    <location>
        <begin position="366"/>
        <end position="388"/>
    </location>
</feature>
<evidence type="ECO:0000256" key="8">
    <source>
        <dbReference type="SAM" id="Phobius"/>
    </source>
</evidence>